<dbReference type="SMART" id="SM00646">
    <property type="entry name" value="Ami_3"/>
    <property type="match status" value="1"/>
</dbReference>
<keyword evidence="6" id="KW-1185">Reference proteome</keyword>
<evidence type="ECO:0000313" key="5">
    <source>
        <dbReference type="EMBL" id="QCP36035.1"/>
    </source>
</evidence>
<dbReference type="GO" id="GO:0009253">
    <property type="term" value="P:peptidoglycan catabolic process"/>
    <property type="evidence" value="ECO:0007669"/>
    <property type="project" value="InterPro"/>
</dbReference>
<dbReference type="PANTHER" id="PTHR30404:SF0">
    <property type="entry name" value="N-ACETYLMURAMOYL-L-ALANINE AMIDASE AMIC"/>
    <property type="match status" value="1"/>
</dbReference>
<gene>
    <name evidence="5" type="ORF">AR1Y2_2581</name>
</gene>
<dbReference type="InterPro" id="IPR002508">
    <property type="entry name" value="MurNAc-LAA_cat"/>
</dbReference>
<keyword evidence="1 5" id="KW-0378">Hydrolase</keyword>
<dbReference type="Pfam" id="PF01520">
    <property type="entry name" value="Amidase_3"/>
    <property type="match status" value="1"/>
</dbReference>
<dbReference type="EMBL" id="CP040058">
    <property type="protein sequence ID" value="QCP36035.1"/>
    <property type="molecule type" value="Genomic_DNA"/>
</dbReference>
<evidence type="ECO:0000256" key="2">
    <source>
        <dbReference type="SAM" id="MobiDB-lite"/>
    </source>
</evidence>
<organism evidence="5 6">
    <name type="scientific">Anaerostipes rhamnosivorans</name>
    <dbReference type="NCBI Taxonomy" id="1229621"/>
    <lineage>
        <taxon>Bacteria</taxon>
        <taxon>Bacillati</taxon>
        <taxon>Bacillota</taxon>
        <taxon>Clostridia</taxon>
        <taxon>Lachnospirales</taxon>
        <taxon>Lachnospiraceae</taxon>
        <taxon>Anaerostipes</taxon>
    </lineage>
</organism>
<dbReference type="AlphaFoldDB" id="A0A4P8IGT2"/>
<feature type="signal peptide" evidence="3">
    <location>
        <begin position="1"/>
        <end position="31"/>
    </location>
</feature>
<evidence type="ECO:0000256" key="3">
    <source>
        <dbReference type="SAM" id="SignalP"/>
    </source>
</evidence>
<feature type="compositionally biased region" description="Basic and acidic residues" evidence="2">
    <location>
        <begin position="43"/>
        <end position="54"/>
    </location>
</feature>
<reference evidence="5 6" key="1">
    <citation type="submission" date="2019-05" db="EMBL/GenBank/DDBJ databases">
        <title>Complete genome sequencing of Anaerostipes rhamnosivorans.</title>
        <authorList>
            <person name="Bui T.P.N."/>
            <person name="de Vos W.M."/>
        </authorList>
    </citation>
    <scope>NUCLEOTIDE SEQUENCE [LARGE SCALE GENOMIC DNA]</scope>
    <source>
        <strain evidence="5 6">1y2</strain>
    </source>
</reference>
<dbReference type="CDD" id="cd02696">
    <property type="entry name" value="MurNAc-LAA"/>
    <property type="match status" value="1"/>
</dbReference>
<dbReference type="SUPFAM" id="SSF53187">
    <property type="entry name" value="Zn-dependent exopeptidases"/>
    <property type="match status" value="1"/>
</dbReference>
<dbReference type="EC" id="3.5.1.28" evidence="5"/>
<dbReference type="InterPro" id="IPR050695">
    <property type="entry name" value="N-acetylmuramoyl_amidase_3"/>
</dbReference>
<feature type="region of interest" description="Disordered" evidence="2">
    <location>
        <begin position="41"/>
        <end position="75"/>
    </location>
</feature>
<protein>
    <submittedName>
        <fullName evidence="5">N-acetylmuramoyl-L-alanine amidase</fullName>
        <ecNumber evidence="5">3.5.1.28</ecNumber>
    </submittedName>
</protein>
<dbReference type="OrthoDB" id="43070at2"/>
<dbReference type="Proteomes" id="UP000298653">
    <property type="component" value="Chromosome"/>
</dbReference>
<accession>A0A4P8IGT2</accession>
<dbReference type="PANTHER" id="PTHR30404">
    <property type="entry name" value="N-ACETYLMURAMOYL-L-ALANINE AMIDASE"/>
    <property type="match status" value="1"/>
</dbReference>
<sequence length="241" mass="26096">MNKKRLAAVLLCTAVCAGAVRSLTASQSALAGDRRITVAIDAGHQKKGDSRKEPIGPGAKRKKARVASGTQGAATKVPESKLTLSVAKKLEKELKKRGYKVYMVRKKQNVNISNKKRAQLANKSGASVCIRLHADAAGKGVRGASVLYPTKKNAYVKKISKRSKKLSKAVIKKYCAVTGIKNRGLSGRDDLTGTNWSKIPVTLIEMGFMTNKKEDKKMQKDSFQKKMAEGIADGIDAYFGK</sequence>
<proteinExistence type="predicted"/>
<keyword evidence="3" id="KW-0732">Signal</keyword>
<evidence type="ECO:0000313" key="6">
    <source>
        <dbReference type="Proteomes" id="UP000298653"/>
    </source>
</evidence>
<dbReference type="RefSeq" id="WP_137329322.1">
    <property type="nucleotide sequence ID" value="NZ_CP040058.1"/>
</dbReference>
<dbReference type="Gene3D" id="3.40.630.40">
    <property type="entry name" value="Zn-dependent exopeptidases"/>
    <property type="match status" value="1"/>
</dbReference>
<feature type="chain" id="PRO_5020777713" evidence="3">
    <location>
        <begin position="32"/>
        <end position="241"/>
    </location>
</feature>
<dbReference type="GO" id="GO:0030288">
    <property type="term" value="C:outer membrane-bounded periplasmic space"/>
    <property type="evidence" value="ECO:0007669"/>
    <property type="project" value="TreeGrafter"/>
</dbReference>
<feature type="domain" description="MurNAc-LAA" evidence="4">
    <location>
        <begin position="118"/>
        <end position="236"/>
    </location>
</feature>
<dbReference type="GO" id="GO:0008745">
    <property type="term" value="F:N-acetylmuramoyl-L-alanine amidase activity"/>
    <property type="evidence" value="ECO:0007669"/>
    <property type="project" value="UniProtKB-EC"/>
</dbReference>
<evidence type="ECO:0000256" key="1">
    <source>
        <dbReference type="ARBA" id="ARBA00022801"/>
    </source>
</evidence>
<name>A0A4P8IGT2_9FIRM</name>
<dbReference type="KEGG" id="arf:AR1Y2_2581"/>
<evidence type="ECO:0000259" key="4">
    <source>
        <dbReference type="SMART" id="SM00646"/>
    </source>
</evidence>